<proteinExistence type="predicted"/>
<dbReference type="AlphaFoldDB" id="A0A1Q3DWG1"/>
<reference evidence="1 2" key="2">
    <citation type="submission" date="2017-02" db="EMBL/GenBank/DDBJ databases">
        <title>A genome survey and senescence transcriptome analysis in Lentinula edodes.</title>
        <authorList>
            <person name="Sakamoto Y."/>
            <person name="Nakade K."/>
            <person name="Sato S."/>
            <person name="Yoshida Y."/>
            <person name="Miyazaki K."/>
            <person name="Natsume S."/>
            <person name="Konno N."/>
        </authorList>
    </citation>
    <scope>NUCLEOTIDE SEQUENCE [LARGE SCALE GENOMIC DNA]</scope>
    <source>
        <strain evidence="1 2">NBRC 111202</strain>
    </source>
</reference>
<accession>A0A1Q3DWG1</accession>
<name>A0A1Q3DWG1_LENED</name>
<evidence type="ECO:0000313" key="1">
    <source>
        <dbReference type="EMBL" id="GAV99337.1"/>
    </source>
</evidence>
<sequence length="141" mass="16079">MALTGTFHYEIYRRAAFYLHNLNIQLKARPSYSSESGQLLQRLYCNRIPRNLEIQFCGKDAYIFTAVDLSGKEFLLTSAVQLSLDWIAGSLTHKLPEVLFFTVFYRTSTRLRYREGTLMSGKGIVCSDVRLAGLNPPVVFT</sequence>
<reference evidence="1 2" key="1">
    <citation type="submission" date="2016-08" db="EMBL/GenBank/DDBJ databases">
        <authorList>
            <consortium name="Lentinula edodes genome sequencing consortium"/>
            <person name="Sakamoto Y."/>
            <person name="Nakade K."/>
            <person name="Sato S."/>
            <person name="Yoshida Y."/>
            <person name="Miyazaki K."/>
            <person name="Natsume S."/>
            <person name="Konno N."/>
        </authorList>
    </citation>
    <scope>NUCLEOTIDE SEQUENCE [LARGE SCALE GENOMIC DNA]</scope>
    <source>
        <strain evidence="1 2">NBRC 111202</strain>
    </source>
</reference>
<evidence type="ECO:0000313" key="2">
    <source>
        <dbReference type="Proteomes" id="UP000188533"/>
    </source>
</evidence>
<dbReference type="Proteomes" id="UP000188533">
    <property type="component" value="Unassembled WGS sequence"/>
</dbReference>
<keyword evidence="2" id="KW-1185">Reference proteome</keyword>
<protein>
    <submittedName>
        <fullName evidence="1">Uncharacterized protein</fullName>
    </submittedName>
</protein>
<dbReference type="EMBL" id="BDGU01000013">
    <property type="protein sequence ID" value="GAV99337.1"/>
    <property type="molecule type" value="Genomic_DNA"/>
</dbReference>
<gene>
    <name evidence="1" type="ORF">LENED_000788</name>
</gene>
<comment type="caution">
    <text evidence="1">The sequence shown here is derived from an EMBL/GenBank/DDBJ whole genome shotgun (WGS) entry which is preliminary data.</text>
</comment>
<organism evidence="1 2">
    <name type="scientific">Lentinula edodes</name>
    <name type="common">Shiitake mushroom</name>
    <name type="synonym">Lentinus edodes</name>
    <dbReference type="NCBI Taxonomy" id="5353"/>
    <lineage>
        <taxon>Eukaryota</taxon>
        <taxon>Fungi</taxon>
        <taxon>Dikarya</taxon>
        <taxon>Basidiomycota</taxon>
        <taxon>Agaricomycotina</taxon>
        <taxon>Agaricomycetes</taxon>
        <taxon>Agaricomycetidae</taxon>
        <taxon>Agaricales</taxon>
        <taxon>Marasmiineae</taxon>
        <taxon>Omphalotaceae</taxon>
        <taxon>Lentinula</taxon>
    </lineage>
</organism>